<name>A0A518KD53_9BACT</name>
<dbReference type="KEGG" id="bmei:Spa11_39540"/>
<reference evidence="1 2" key="1">
    <citation type="submission" date="2019-02" db="EMBL/GenBank/DDBJ databases">
        <title>Deep-cultivation of Planctomycetes and their phenomic and genomic characterization uncovers novel biology.</title>
        <authorList>
            <person name="Wiegand S."/>
            <person name="Jogler M."/>
            <person name="Boedeker C."/>
            <person name="Pinto D."/>
            <person name="Vollmers J."/>
            <person name="Rivas-Marin E."/>
            <person name="Kohn T."/>
            <person name="Peeters S.H."/>
            <person name="Heuer A."/>
            <person name="Rast P."/>
            <person name="Oberbeckmann S."/>
            <person name="Bunk B."/>
            <person name="Jeske O."/>
            <person name="Meyerdierks A."/>
            <person name="Storesund J.E."/>
            <person name="Kallscheuer N."/>
            <person name="Luecker S."/>
            <person name="Lage O.M."/>
            <person name="Pohl T."/>
            <person name="Merkel B.J."/>
            <person name="Hornburger P."/>
            <person name="Mueller R.-W."/>
            <person name="Bruemmer F."/>
            <person name="Labrenz M."/>
            <person name="Spormann A.M."/>
            <person name="Op den Camp H."/>
            <person name="Overmann J."/>
            <person name="Amann R."/>
            <person name="Jetten M.S.M."/>
            <person name="Mascher T."/>
            <person name="Medema M.H."/>
            <person name="Devos D.P."/>
            <person name="Kaster A.-K."/>
            <person name="Ovreas L."/>
            <person name="Rohde M."/>
            <person name="Galperin M.Y."/>
            <person name="Jogler C."/>
        </authorList>
    </citation>
    <scope>NUCLEOTIDE SEQUENCE [LARGE SCALE GENOMIC DNA]</scope>
    <source>
        <strain evidence="1 2">Spa11</strain>
    </source>
</reference>
<organism evidence="1 2">
    <name type="scientific">Botrimarina mediterranea</name>
    <dbReference type="NCBI Taxonomy" id="2528022"/>
    <lineage>
        <taxon>Bacteria</taxon>
        <taxon>Pseudomonadati</taxon>
        <taxon>Planctomycetota</taxon>
        <taxon>Planctomycetia</taxon>
        <taxon>Pirellulales</taxon>
        <taxon>Lacipirellulaceae</taxon>
        <taxon>Botrimarina</taxon>
    </lineage>
</organism>
<dbReference type="AlphaFoldDB" id="A0A518KD53"/>
<accession>A0A518KD53</accession>
<protein>
    <submittedName>
        <fullName evidence="1">Uncharacterized protein</fullName>
    </submittedName>
</protein>
<dbReference type="Proteomes" id="UP000316426">
    <property type="component" value="Chromosome"/>
</dbReference>
<keyword evidence="2" id="KW-1185">Reference proteome</keyword>
<proteinExistence type="predicted"/>
<sequence length="163" mass="17917">MRLVTEPTTIQYKPQHFWSSFLATASADRPVSIPTAPMPSSPWPSLTAAYGPGRQSALLNRAIRAEFPGGAELIEALALGNRTQKWDNPGWRRFLTLLEAAHERLKHGGVRSHVFQVSERVRYLLNESDPAASAADLEAIRDGLRAARDLARRAVLDRHAAGG</sequence>
<dbReference type="EMBL" id="CP036349">
    <property type="protein sequence ID" value="QDV75733.1"/>
    <property type="molecule type" value="Genomic_DNA"/>
</dbReference>
<evidence type="ECO:0000313" key="2">
    <source>
        <dbReference type="Proteomes" id="UP000316426"/>
    </source>
</evidence>
<evidence type="ECO:0000313" key="1">
    <source>
        <dbReference type="EMBL" id="QDV75733.1"/>
    </source>
</evidence>
<gene>
    <name evidence="1" type="ORF">Spa11_39540</name>
</gene>